<dbReference type="Pfam" id="PF13145">
    <property type="entry name" value="Rotamase_2"/>
    <property type="match status" value="1"/>
</dbReference>
<evidence type="ECO:0000256" key="1">
    <source>
        <dbReference type="ARBA" id="ARBA00004382"/>
    </source>
</evidence>
<dbReference type="Gene3D" id="3.10.50.40">
    <property type="match status" value="1"/>
</dbReference>
<evidence type="ECO:0000256" key="12">
    <source>
        <dbReference type="ARBA" id="ARBA00040743"/>
    </source>
</evidence>
<protein>
    <recommendedName>
        <fullName evidence="2">Parvulin-like PPIase</fullName>
    </recommendedName>
    <alternativeName>
        <fullName evidence="9">Peptidyl-prolyl cis-trans isomerase plp</fullName>
    </alternativeName>
    <alternativeName>
        <fullName evidence="12">Periplasmic chaperone PpiD</fullName>
    </alternativeName>
    <alternativeName>
        <fullName evidence="13">Periplasmic folding chaperone</fullName>
    </alternativeName>
    <alternativeName>
        <fullName evidence="10">Rotamase plp</fullName>
    </alternativeName>
</protein>
<keyword evidence="6 14" id="KW-1133">Transmembrane helix</keyword>
<name>A0A1G6AXP6_9HYPH</name>
<dbReference type="GO" id="GO:0003755">
    <property type="term" value="F:peptidyl-prolyl cis-trans isomerase activity"/>
    <property type="evidence" value="ECO:0007669"/>
    <property type="project" value="InterPro"/>
</dbReference>
<dbReference type="AlphaFoldDB" id="A0A1G6AXP6"/>
<reference evidence="16 17" key="1">
    <citation type="submission" date="2016-10" db="EMBL/GenBank/DDBJ databases">
        <authorList>
            <person name="de Groot N.N."/>
        </authorList>
    </citation>
    <scope>NUCLEOTIDE SEQUENCE [LARGE SCALE GENOMIC DNA]</scope>
    <source>
        <strain evidence="16 17">ATCC 35022</strain>
    </source>
</reference>
<keyword evidence="7 14" id="KW-0472">Membrane</keyword>
<evidence type="ECO:0000256" key="9">
    <source>
        <dbReference type="ARBA" id="ARBA00030642"/>
    </source>
</evidence>
<accession>A0A1G6AXP6</accession>
<keyword evidence="8" id="KW-0143">Chaperone</keyword>
<evidence type="ECO:0000256" key="14">
    <source>
        <dbReference type="SAM" id="Phobius"/>
    </source>
</evidence>
<evidence type="ECO:0000256" key="11">
    <source>
        <dbReference type="ARBA" id="ARBA00038408"/>
    </source>
</evidence>
<dbReference type="InterPro" id="IPR052029">
    <property type="entry name" value="PpiD_chaperone"/>
</dbReference>
<comment type="similarity">
    <text evidence="11">Belongs to the PpiD chaperone family.</text>
</comment>
<sequence length="633" mass="67910">MLNALRKGAGGWIAQLFIALLVVSFAVWGVSGFLTGFQGDTVATVGKTDVSAQQFFREYDLAKRRLGQQIGQAVTDEQARLFGIPGQVLGRLVTEATLNDEADTLGLGVSGETLATQIKDDPTFQGPTGSFDRNRFIQVINNAGMTEDQFVAELQKSYVRQQLASAVVGAMEPPDAYLRAFHDYLNEERSIAYLVLTPDQVGAVADPTETELTTFFNENKSDWRTPELRSVSVVRMTPEDMANTGDVSDEEAQKVYDSQLATRFTEPERRQVEQIVFKDMADATEAASALADGKTFDALKADRGLTDADVDLGLITRDKISDPDVAEAAFSLTEGSVSGIVEGRFGPVIVRVTAIEPEVVTSFEDAKAEIKQELAAARAAQEITDQFDVIEDARAGGATLQEIASNYGLKLVTYPGIDATGNNVDGVAIADLPGGNELVSAVFESDVGLENNAIPIEGGYVWYDVTAVSADRDRELSEVREKVITAFKTAKVDEKLTELAEQNRDRLARGDAIDDVATEIGVEPATADAIKRSTQASGALTAQAIQEAFNGPKGYAGVAPGADDAKIVLVVTDVTVPPYFSGAPEMAETEQRLSGDLTNDLLQQYIAQLQDRLGVSVNQATLQQLIGATDPGV</sequence>
<dbReference type="SUPFAM" id="SSF109998">
    <property type="entry name" value="Triger factor/SurA peptide-binding domain-like"/>
    <property type="match status" value="1"/>
</dbReference>
<dbReference type="InterPro" id="IPR046357">
    <property type="entry name" value="PPIase_dom_sf"/>
</dbReference>
<keyword evidence="16" id="KW-0413">Isomerase</keyword>
<evidence type="ECO:0000256" key="4">
    <source>
        <dbReference type="ARBA" id="ARBA00022519"/>
    </source>
</evidence>
<evidence type="ECO:0000313" key="16">
    <source>
        <dbReference type="EMBL" id="SDB13170.1"/>
    </source>
</evidence>
<keyword evidence="3" id="KW-1003">Cell membrane</keyword>
<evidence type="ECO:0000256" key="7">
    <source>
        <dbReference type="ARBA" id="ARBA00023136"/>
    </source>
</evidence>
<keyword evidence="5 14" id="KW-0812">Transmembrane</keyword>
<evidence type="ECO:0000256" key="5">
    <source>
        <dbReference type="ARBA" id="ARBA00022692"/>
    </source>
</evidence>
<dbReference type="GO" id="GO:0005886">
    <property type="term" value="C:plasma membrane"/>
    <property type="evidence" value="ECO:0007669"/>
    <property type="project" value="UniProtKB-SubCell"/>
</dbReference>
<evidence type="ECO:0000256" key="13">
    <source>
        <dbReference type="ARBA" id="ARBA00042775"/>
    </source>
</evidence>
<dbReference type="InterPro" id="IPR000297">
    <property type="entry name" value="PPIase_PpiC"/>
</dbReference>
<organism evidence="16 17">
    <name type="scientific">Bauldia litoralis</name>
    <dbReference type="NCBI Taxonomy" id="665467"/>
    <lineage>
        <taxon>Bacteria</taxon>
        <taxon>Pseudomonadati</taxon>
        <taxon>Pseudomonadota</taxon>
        <taxon>Alphaproteobacteria</taxon>
        <taxon>Hyphomicrobiales</taxon>
        <taxon>Kaistiaceae</taxon>
        <taxon>Bauldia</taxon>
    </lineage>
</organism>
<dbReference type="STRING" id="665467.SAMN02982931_00989"/>
<comment type="subcellular location">
    <subcellularLocation>
        <location evidence="1">Cell inner membrane</location>
        <topology evidence="1">Single-pass type II membrane protein</topology>
        <orientation evidence="1">Periplasmic side</orientation>
    </subcellularLocation>
</comment>
<feature type="transmembrane region" description="Helical" evidence="14">
    <location>
        <begin position="12"/>
        <end position="34"/>
    </location>
</feature>
<dbReference type="Proteomes" id="UP000199071">
    <property type="component" value="Unassembled WGS sequence"/>
</dbReference>
<dbReference type="Gene3D" id="1.10.4030.10">
    <property type="entry name" value="Porin chaperone SurA, peptide-binding domain"/>
    <property type="match status" value="1"/>
</dbReference>
<evidence type="ECO:0000256" key="6">
    <source>
        <dbReference type="ARBA" id="ARBA00022989"/>
    </source>
</evidence>
<dbReference type="PANTHER" id="PTHR47529:SF1">
    <property type="entry name" value="PERIPLASMIC CHAPERONE PPID"/>
    <property type="match status" value="1"/>
</dbReference>
<dbReference type="EMBL" id="FMXQ01000002">
    <property type="protein sequence ID" value="SDB13170.1"/>
    <property type="molecule type" value="Genomic_DNA"/>
</dbReference>
<keyword evidence="17" id="KW-1185">Reference proteome</keyword>
<evidence type="ECO:0000256" key="10">
    <source>
        <dbReference type="ARBA" id="ARBA00031484"/>
    </source>
</evidence>
<proteinExistence type="inferred from homology"/>
<evidence type="ECO:0000313" key="17">
    <source>
        <dbReference type="Proteomes" id="UP000199071"/>
    </source>
</evidence>
<dbReference type="Pfam" id="PF13624">
    <property type="entry name" value="SurA_N_3"/>
    <property type="match status" value="1"/>
</dbReference>
<dbReference type="InterPro" id="IPR027304">
    <property type="entry name" value="Trigger_fact/SurA_dom_sf"/>
</dbReference>
<evidence type="ECO:0000256" key="8">
    <source>
        <dbReference type="ARBA" id="ARBA00023186"/>
    </source>
</evidence>
<evidence type="ECO:0000259" key="15">
    <source>
        <dbReference type="Pfam" id="PF13145"/>
    </source>
</evidence>
<feature type="domain" description="PpiC" evidence="15">
    <location>
        <begin position="247"/>
        <end position="367"/>
    </location>
</feature>
<evidence type="ECO:0000256" key="3">
    <source>
        <dbReference type="ARBA" id="ARBA00022475"/>
    </source>
</evidence>
<dbReference type="SUPFAM" id="SSF54534">
    <property type="entry name" value="FKBP-like"/>
    <property type="match status" value="1"/>
</dbReference>
<gene>
    <name evidence="16" type="ORF">SAMN02982931_00989</name>
</gene>
<dbReference type="OrthoDB" id="9768393at2"/>
<dbReference type="PANTHER" id="PTHR47529">
    <property type="entry name" value="PEPTIDYL-PROLYL CIS-TRANS ISOMERASE D"/>
    <property type="match status" value="1"/>
</dbReference>
<dbReference type="RefSeq" id="WP_090875127.1">
    <property type="nucleotide sequence ID" value="NZ_FMXQ01000002.1"/>
</dbReference>
<evidence type="ECO:0000256" key="2">
    <source>
        <dbReference type="ARBA" id="ARBA00018370"/>
    </source>
</evidence>
<keyword evidence="4" id="KW-0997">Cell inner membrane</keyword>